<dbReference type="InterPro" id="IPR053781">
    <property type="entry name" value="F-box_AtFBL13-like"/>
</dbReference>
<reference evidence="3" key="1">
    <citation type="submission" date="2022-02" db="EMBL/GenBank/DDBJ databases">
        <authorList>
            <person name="Henning P.M."/>
            <person name="McCubbin A.G."/>
            <person name="Shore J.S."/>
        </authorList>
    </citation>
    <scope>NUCLEOTIDE SEQUENCE</scope>
    <source>
        <strain evidence="3">F60SS</strain>
        <tissue evidence="3">Leaves</tissue>
    </source>
</reference>
<dbReference type="AlphaFoldDB" id="A0A9Q0J7Y5"/>
<comment type="caution">
    <text evidence="3">The sequence shown here is derived from an EMBL/GenBank/DDBJ whole genome shotgun (WGS) entry which is preliminary data.</text>
</comment>
<feature type="compositionally biased region" description="Basic and acidic residues" evidence="1">
    <location>
        <begin position="33"/>
        <end position="52"/>
    </location>
</feature>
<feature type="non-terminal residue" evidence="3">
    <location>
        <position position="1"/>
    </location>
</feature>
<proteinExistence type="predicted"/>
<sequence length="395" mass="44705">LLSSPCTVQSPFELVYITATKGKCKTPKSPLKAKMENPKRKREEPAKGDGKDRLSDLEDALIHHIFSFLPDTKFAARTSVLSKRWKNLWISLPDLTFDASFYRRSPSSFENFVRYALLRRDKNTNLCSFHFCLDNFIVNEAAFRDWGINYAVAHGVRHVDLSHWEHFMPSGLLGCRTLETLKLSGVDVSDLSSACFGVLTSLHLTSCEFDGGLEFKDSSFPNLANLHMHNVCGGVSVEISGSKLVYFEMEGEGKEGEVRLCAPNLQHFKYSLEDSDCLTDFVDIDLPSLQRAELLVYYCVDQEHEMLRLLNGICNAKCATLTVYLLEVLNFSWSFDCETSPFHNLTSLKLLVGGRGRDPSLGFRLKIPYEIVTYLIGAAHPEDVDLIIEEDKYNW</sequence>
<dbReference type="SUPFAM" id="SSF81383">
    <property type="entry name" value="F-box domain"/>
    <property type="match status" value="1"/>
</dbReference>
<name>A0A9Q0J7Y5_9ROSI</name>
<dbReference type="OrthoDB" id="1848700at2759"/>
<protein>
    <recommendedName>
        <fullName evidence="2">F-box domain-containing protein</fullName>
    </recommendedName>
</protein>
<dbReference type="InterPro" id="IPR032675">
    <property type="entry name" value="LRR_dom_sf"/>
</dbReference>
<reference evidence="3" key="2">
    <citation type="journal article" date="2023" name="Plants (Basel)">
        <title>Annotation of the Turnera subulata (Passifloraceae) Draft Genome Reveals the S-Locus Evolved after the Divergence of Turneroideae from Passifloroideae in a Stepwise Manner.</title>
        <authorList>
            <person name="Henning P.M."/>
            <person name="Roalson E.H."/>
            <person name="Mir W."/>
            <person name="McCubbin A.G."/>
            <person name="Shore J.S."/>
        </authorList>
    </citation>
    <scope>NUCLEOTIDE SEQUENCE</scope>
    <source>
        <strain evidence="3">F60SS</strain>
    </source>
</reference>
<organism evidence="3 4">
    <name type="scientific">Turnera subulata</name>
    <dbReference type="NCBI Taxonomy" id="218843"/>
    <lineage>
        <taxon>Eukaryota</taxon>
        <taxon>Viridiplantae</taxon>
        <taxon>Streptophyta</taxon>
        <taxon>Embryophyta</taxon>
        <taxon>Tracheophyta</taxon>
        <taxon>Spermatophyta</taxon>
        <taxon>Magnoliopsida</taxon>
        <taxon>eudicotyledons</taxon>
        <taxon>Gunneridae</taxon>
        <taxon>Pentapetalae</taxon>
        <taxon>rosids</taxon>
        <taxon>fabids</taxon>
        <taxon>Malpighiales</taxon>
        <taxon>Passifloraceae</taxon>
        <taxon>Turnera</taxon>
    </lineage>
</organism>
<evidence type="ECO:0000313" key="3">
    <source>
        <dbReference type="EMBL" id="KAJ4830955.1"/>
    </source>
</evidence>
<dbReference type="PANTHER" id="PTHR34223:SF51">
    <property type="entry name" value="OS06G0556300 PROTEIN"/>
    <property type="match status" value="1"/>
</dbReference>
<keyword evidence="4" id="KW-1185">Reference proteome</keyword>
<dbReference type="InterPro" id="IPR053197">
    <property type="entry name" value="F-box_SCFL_complex_component"/>
</dbReference>
<dbReference type="InterPro" id="IPR001810">
    <property type="entry name" value="F-box_dom"/>
</dbReference>
<dbReference type="PANTHER" id="PTHR34223">
    <property type="entry name" value="OS11G0201299 PROTEIN"/>
    <property type="match status" value="1"/>
</dbReference>
<evidence type="ECO:0000256" key="1">
    <source>
        <dbReference type="SAM" id="MobiDB-lite"/>
    </source>
</evidence>
<dbReference type="CDD" id="cd22160">
    <property type="entry name" value="F-box_AtFBL13-like"/>
    <property type="match status" value="1"/>
</dbReference>
<dbReference type="SUPFAM" id="SSF52047">
    <property type="entry name" value="RNI-like"/>
    <property type="match status" value="1"/>
</dbReference>
<feature type="region of interest" description="Disordered" evidence="1">
    <location>
        <begin position="24"/>
        <end position="52"/>
    </location>
</feature>
<evidence type="ECO:0000313" key="4">
    <source>
        <dbReference type="Proteomes" id="UP001141552"/>
    </source>
</evidence>
<feature type="domain" description="F-box" evidence="2">
    <location>
        <begin position="54"/>
        <end position="93"/>
    </location>
</feature>
<gene>
    <name evidence="3" type="ORF">Tsubulata_046216</name>
</gene>
<dbReference type="Pfam" id="PF00646">
    <property type="entry name" value="F-box"/>
    <property type="match status" value="1"/>
</dbReference>
<dbReference type="Proteomes" id="UP001141552">
    <property type="component" value="Unassembled WGS sequence"/>
</dbReference>
<dbReference type="InterPro" id="IPR036047">
    <property type="entry name" value="F-box-like_dom_sf"/>
</dbReference>
<dbReference type="Gene3D" id="3.80.10.10">
    <property type="entry name" value="Ribonuclease Inhibitor"/>
    <property type="match status" value="1"/>
</dbReference>
<evidence type="ECO:0000259" key="2">
    <source>
        <dbReference type="Pfam" id="PF00646"/>
    </source>
</evidence>
<dbReference type="EMBL" id="JAKUCV010005485">
    <property type="protein sequence ID" value="KAJ4830955.1"/>
    <property type="molecule type" value="Genomic_DNA"/>
</dbReference>
<accession>A0A9Q0J7Y5</accession>